<evidence type="ECO:0000313" key="3">
    <source>
        <dbReference type="Proteomes" id="UP000623440"/>
    </source>
</evidence>
<dbReference type="PROSITE" id="PS51819">
    <property type="entry name" value="VOC"/>
    <property type="match status" value="1"/>
</dbReference>
<name>A0ABR8DZR1_9NOSO</name>
<protein>
    <submittedName>
        <fullName evidence="2">VOC family protein</fullName>
    </submittedName>
</protein>
<evidence type="ECO:0000259" key="1">
    <source>
        <dbReference type="PROSITE" id="PS51819"/>
    </source>
</evidence>
<dbReference type="Proteomes" id="UP000623440">
    <property type="component" value="Unassembled WGS sequence"/>
</dbReference>
<gene>
    <name evidence="2" type="ORF">H6G97_34525</name>
</gene>
<dbReference type="SUPFAM" id="SSF54593">
    <property type="entry name" value="Glyoxalase/Bleomycin resistance protein/Dihydroxybiphenyl dioxygenase"/>
    <property type="match status" value="1"/>
</dbReference>
<dbReference type="InterPro" id="IPR029068">
    <property type="entry name" value="Glyas_Bleomycin-R_OHBP_Dase"/>
</dbReference>
<dbReference type="CDD" id="cd07246">
    <property type="entry name" value="VOC_like"/>
    <property type="match status" value="1"/>
</dbReference>
<dbReference type="Pfam" id="PF00903">
    <property type="entry name" value="Glyoxalase"/>
    <property type="match status" value="1"/>
</dbReference>
<proteinExistence type="predicted"/>
<accession>A0ABR8DZR1</accession>
<organism evidence="2 3">
    <name type="scientific">Nostoc flagelliforme FACHB-838</name>
    <dbReference type="NCBI Taxonomy" id="2692904"/>
    <lineage>
        <taxon>Bacteria</taxon>
        <taxon>Bacillati</taxon>
        <taxon>Cyanobacteriota</taxon>
        <taxon>Cyanophyceae</taxon>
        <taxon>Nostocales</taxon>
        <taxon>Nostocaceae</taxon>
        <taxon>Nostoc</taxon>
    </lineage>
</organism>
<dbReference type="InterPro" id="IPR037523">
    <property type="entry name" value="VOC_core"/>
</dbReference>
<evidence type="ECO:0000313" key="2">
    <source>
        <dbReference type="EMBL" id="MBD2534357.1"/>
    </source>
</evidence>
<comment type="caution">
    <text evidence="2">The sequence shown here is derived from an EMBL/GenBank/DDBJ whole genome shotgun (WGS) entry which is preliminary data.</text>
</comment>
<dbReference type="Gene3D" id="3.30.720.120">
    <property type="match status" value="1"/>
</dbReference>
<sequence>MAVKSISDGYHTVTPYLVVQGAATLIEFLTSAFEAKEIRRTLHPQGGIINAEVRIGDSVVMVSEARDEFKPMPSSIYLYVENTDATYKRALQAGRTSIMKPEDQFYGDRNAGIKDPSGNHWWIATHQEDISPELIERRLKSLFASKEKV</sequence>
<dbReference type="InterPro" id="IPR004360">
    <property type="entry name" value="Glyas_Fos-R_dOase_dom"/>
</dbReference>
<dbReference type="PANTHER" id="PTHR34109">
    <property type="entry name" value="BNAUNNG04460D PROTEIN-RELATED"/>
    <property type="match status" value="1"/>
</dbReference>
<feature type="domain" description="VOC" evidence="1">
    <location>
        <begin position="9"/>
        <end position="126"/>
    </location>
</feature>
<dbReference type="RefSeq" id="WP_190944861.1">
    <property type="nucleotide sequence ID" value="NZ_JACJSI010000155.1"/>
</dbReference>
<keyword evidence="3" id="KW-1185">Reference proteome</keyword>
<dbReference type="PANTHER" id="PTHR34109:SF1">
    <property type="entry name" value="VOC DOMAIN-CONTAINING PROTEIN"/>
    <property type="match status" value="1"/>
</dbReference>
<dbReference type="Gene3D" id="3.30.720.110">
    <property type="match status" value="1"/>
</dbReference>
<dbReference type="EMBL" id="JACJSI010000155">
    <property type="protein sequence ID" value="MBD2534357.1"/>
    <property type="molecule type" value="Genomic_DNA"/>
</dbReference>
<reference evidence="2 3" key="1">
    <citation type="journal article" date="2020" name="ISME J.">
        <title>Comparative genomics reveals insights into cyanobacterial evolution and habitat adaptation.</title>
        <authorList>
            <person name="Chen M.Y."/>
            <person name="Teng W.K."/>
            <person name="Zhao L."/>
            <person name="Hu C.X."/>
            <person name="Zhou Y.K."/>
            <person name="Han B.P."/>
            <person name="Song L.R."/>
            <person name="Shu W.S."/>
        </authorList>
    </citation>
    <scope>NUCLEOTIDE SEQUENCE [LARGE SCALE GENOMIC DNA]</scope>
    <source>
        <strain evidence="2 3">FACHB-838</strain>
    </source>
</reference>